<dbReference type="RefSeq" id="WP_212574549.1">
    <property type="nucleotide sequence ID" value="NZ_CP063367.1"/>
</dbReference>
<evidence type="ECO:0000313" key="1">
    <source>
        <dbReference type="EMBL" id="QUM68602.1"/>
    </source>
</evidence>
<proteinExistence type="predicted"/>
<gene>
    <name evidence="1" type="ORF">IPU22_08435</name>
</gene>
<sequence length="309" mass="36785">MKKLTHEEFVESVKNNNNDIEVIGRYVDRRTKIKVKHKCGYVWETNPYTISKGHGCPKCNNNLKKTTKEFKEEVFSLVGDEYTVLGEYTNNKTKIKFQHNPCGNIFEMSPKAFLSGQRCPNERYKNTTLKNTRKINEVKEEIKTFRNDEYELYSDYKGSSRPATMKHKKCGRLFKAIPIQIIRNKTGCPYCYASKGEDVVEAYLKEKGYYFSKQYRIKECRNQRPLPFDFAVFKEGKLWLLIEYDGIQHFKPKFGRENLMKTQHNDKIKNKYCEDNDINLLRIPYKRFYKHEDFVAYVYNELETNISLY</sequence>
<dbReference type="Gene3D" id="3.40.960.10">
    <property type="entry name" value="VSR Endonuclease"/>
    <property type="match status" value="1"/>
</dbReference>
<protein>
    <submittedName>
        <fullName evidence="1">DUF2726 domain-containing protein</fullName>
    </submittedName>
</protein>
<organism evidence="1 2">
    <name type="scientific">Staphylococcus delphini</name>
    <dbReference type="NCBI Taxonomy" id="53344"/>
    <lineage>
        <taxon>Bacteria</taxon>
        <taxon>Bacillati</taxon>
        <taxon>Bacillota</taxon>
        <taxon>Bacilli</taxon>
        <taxon>Bacillales</taxon>
        <taxon>Staphylococcaceae</taxon>
        <taxon>Staphylococcus</taxon>
        <taxon>Staphylococcus intermedius group</taxon>
    </lineage>
</organism>
<evidence type="ECO:0000313" key="2">
    <source>
        <dbReference type="Proteomes" id="UP000675994"/>
    </source>
</evidence>
<accession>A0AAQ0D591</accession>
<name>A0AAQ0D591_9STAP</name>
<dbReference type="Proteomes" id="UP000675994">
    <property type="component" value="Chromosome"/>
</dbReference>
<dbReference type="EMBL" id="CP063367">
    <property type="protein sequence ID" value="QUM68602.1"/>
    <property type="molecule type" value="Genomic_DNA"/>
</dbReference>
<dbReference type="AlphaFoldDB" id="A0AAQ0D591"/>
<reference evidence="1" key="1">
    <citation type="journal article" date="2021" name="Front. Microbiol.">
        <title>Presence and Characterization of a Novel cfr-Carrying Tn558 Transposon Derivative in Staphylococcus delphini Isolated From Retail Food.</title>
        <authorList>
            <person name="Zhang F."/>
            <person name="Wu S."/>
            <person name="Huang J."/>
            <person name="Yang R."/>
            <person name="Zhang J."/>
            <person name="Lei T."/>
            <person name="Dai J."/>
            <person name="Ding Y."/>
            <person name="Xue L."/>
            <person name="Wang J."/>
            <person name="Chen M."/>
            <person name="Wu Q."/>
        </authorList>
    </citation>
    <scope>NUCLEOTIDE SEQUENCE</scope>
    <source>
        <strain evidence="1">2794-1</strain>
    </source>
</reference>